<evidence type="ECO:0000313" key="2">
    <source>
        <dbReference type="EMBL" id="APJ04404.1"/>
    </source>
</evidence>
<dbReference type="EMBL" id="CP017834">
    <property type="protein sequence ID" value="APJ04404.1"/>
    <property type="molecule type" value="Genomic_DNA"/>
</dbReference>
<feature type="signal peptide" evidence="1">
    <location>
        <begin position="1"/>
        <end position="19"/>
    </location>
</feature>
<dbReference type="Proteomes" id="UP000184731">
    <property type="component" value="Chromosome"/>
</dbReference>
<protein>
    <submittedName>
        <fullName evidence="2">Uncharacterized protein</fullName>
    </submittedName>
</protein>
<feature type="chain" id="PRO_5012746985" evidence="1">
    <location>
        <begin position="20"/>
        <end position="161"/>
    </location>
</feature>
<evidence type="ECO:0000313" key="3">
    <source>
        <dbReference type="Proteomes" id="UP000184731"/>
    </source>
</evidence>
<dbReference type="AlphaFoldDB" id="A0A1L4D2I0"/>
<dbReference type="KEGG" id="saqi:AXG55_10995"/>
<keyword evidence="3" id="KW-1185">Reference proteome</keyword>
<name>A0A1L4D2I0_9BACT</name>
<dbReference type="STRING" id="1915309.AXG55_10995"/>
<sequence length="161" mass="18713">MLKKILTLTFLMISTHSLASANMIHKVQNDSYDALGKVRQSLKGCFNSWFKELHVSDKIYLMEYLKPDGNCLFNPEEILNLSNSLNNFTLNNLNSCQNDNILGNITTLYITIELEQYLTDKTSNRTFNEKYNSILELTYNNLYKFYSSQTNTEFINSQNTF</sequence>
<gene>
    <name evidence="2" type="ORF">AXG55_10995</name>
</gene>
<accession>A0A1L4D2I0</accession>
<dbReference type="RefSeq" id="WP_148698160.1">
    <property type="nucleotide sequence ID" value="NZ_CP017834.1"/>
</dbReference>
<dbReference type="OrthoDB" id="5306753at2"/>
<proteinExistence type="predicted"/>
<organism evidence="2 3">
    <name type="scientific">Silvanigrella aquatica</name>
    <dbReference type="NCBI Taxonomy" id="1915309"/>
    <lineage>
        <taxon>Bacteria</taxon>
        <taxon>Pseudomonadati</taxon>
        <taxon>Bdellovibrionota</taxon>
        <taxon>Oligoflexia</taxon>
        <taxon>Silvanigrellales</taxon>
        <taxon>Silvanigrellaceae</taxon>
        <taxon>Silvanigrella</taxon>
    </lineage>
</organism>
<reference evidence="2 3" key="1">
    <citation type="submission" date="2016-10" db="EMBL/GenBank/DDBJ databases">
        <title>Silvanigrella aquatica sp. nov., isolated from a freshwater lake located in the Black Forest, Germany, description of Silvanigrellaceae fam. nov., Silvanigrellales ord. nov., reclassification of the order Bdellovibrionales in the class Oligoflexia, reclassification of the families Bacteriovoracaceae and Halobacteriovoraceae in the new order Bacteriovoracales ord. nov., and reclassification of the family Pseudobacteriovoracaceae in the order Oligoflexiales.</title>
        <authorList>
            <person name="Hahn M.W."/>
            <person name="Schmidt J."/>
            <person name="Koll U."/>
            <person name="Rohde M."/>
            <person name="Verbag S."/>
            <person name="Pitt A."/>
            <person name="Nakai R."/>
            <person name="Naganuma T."/>
            <person name="Lang E."/>
        </authorList>
    </citation>
    <scope>NUCLEOTIDE SEQUENCE [LARGE SCALE GENOMIC DNA]</scope>
    <source>
        <strain evidence="2 3">MWH-Nonnen-W8red</strain>
    </source>
</reference>
<keyword evidence="1" id="KW-0732">Signal</keyword>
<evidence type="ECO:0000256" key="1">
    <source>
        <dbReference type="SAM" id="SignalP"/>
    </source>
</evidence>